<proteinExistence type="inferred from homology"/>
<name>A0A7I8KG97_SPIIN</name>
<keyword evidence="5" id="KW-1185">Reference proteome</keyword>
<keyword evidence="2" id="KW-0808">Transferase</keyword>
<organism evidence="4 5">
    <name type="scientific">Spirodela intermedia</name>
    <name type="common">Intermediate duckweed</name>
    <dbReference type="NCBI Taxonomy" id="51605"/>
    <lineage>
        <taxon>Eukaryota</taxon>
        <taxon>Viridiplantae</taxon>
        <taxon>Streptophyta</taxon>
        <taxon>Embryophyta</taxon>
        <taxon>Tracheophyta</taxon>
        <taxon>Spermatophyta</taxon>
        <taxon>Magnoliopsida</taxon>
        <taxon>Liliopsida</taxon>
        <taxon>Araceae</taxon>
        <taxon>Lemnoideae</taxon>
        <taxon>Spirodela</taxon>
    </lineage>
</organism>
<gene>
    <name evidence="4" type="ORF">SI8410_05006969</name>
</gene>
<dbReference type="AlphaFoldDB" id="A0A7I8KG97"/>
<dbReference type="PANTHER" id="PTHR31642">
    <property type="entry name" value="TRICHOTHECENE 3-O-ACETYLTRANSFERASE"/>
    <property type="match status" value="1"/>
</dbReference>
<dbReference type="FunFam" id="3.30.559.10:FF:000008">
    <property type="entry name" value="Tryptamine hydroxycinnamoyl transferase"/>
    <property type="match status" value="1"/>
</dbReference>
<evidence type="ECO:0000256" key="2">
    <source>
        <dbReference type="ARBA" id="ARBA00022679"/>
    </source>
</evidence>
<protein>
    <submittedName>
        <fullName evidence="4">Uncharacterized protein</fullName>
    </submittedName>
</protein>
<dbReference type="GO" id="GO:0016747">
    <property type="term" value="F:acyltransferase activity, transferring groups other than amino-acyl groups"/>
    <property type="evidence" value="ECO:0007669"/>
    <property type="project" value="TreeGrafter"/>
</dbReference>
<accession>A0A7I8KG97</accession>
<reference evidence="4" key="1">
    <citation type="submission" date="2020-02" db="EMBL/GenBank/DDBJ databases">
        <authorList>
            <person name="Scholz U."/>
            <person name="Mascher M."/>
            <person name="Fiebig A."/>
        </authorList>
    </citation>
    <scope>NUCLEOTIDE SEQUENCE</scope>
</reference>
<evidence type="ECO:0000313" key="4">
    <source>
        <dbReference type="EMBL" id="CAA7396306.1"/>
    </source>
</evidence>
<evidence type="ECO:0000256" key="1">
    <source>
        <dbReference type="ARBA" id="ARBA00009861"/>
    </source>
</evidence>
<dbReference type="EMBL" id="LR746268">
    <property type="protein sequence ID" value="CAA7396306.1"/>
    <property type="molecule type" value="Genomic_DNA"/>
</dbReference>
<dbReference type="PANTHER" id="PTHR31642:SF310">
    <property type="entry name" value="FATTY ALCOHOL:CAFFEOYL-COA ACYLTRANSFERASE"/>
    <property type="match status" value="1"/>
</dbReference>
<comment type="similarity">
    <text evidence="1">Belongs to the plant acyltransferase family.</text>
</comment>
<dbReference type="InterPro" id="IPR050317">
    <property type="entry name" value="Plant_Fungal_Acyltransferase"/>
</dbReference>
<dbReference type="Gene3D" id="3.30.559.10">
    <property type="entry name" value="Chloramphenicol acetyltransferase-like domain"/>
    <property type="match status" value="2"/>
</dbReference>
<keyword evidence="3" id="KW-0012">Acyltransferase</keyword>
<sequence length="433" mass="47295">MGKSNAEVFELQVKQGEPSLVAPAGETEKGPYFLSNLDQNIAVVIQTVYCFREEGKGNVDAAEVMKAALGKVLVDYYPLAGRLTLSPDWKLAVDCTGEGAVFVEADADCDLEAIGDLVKPDPATLGRLVYSVPGAKNILEIPPLVAQVTRFKCGGFTLGLAMNHCMFDGIGAMEFVNSWAETARGLPLSVPPALDRTLLAARAPPQIDYSHDEFKQIEDVSDSDSLFEQQEMIHRSFSFDLEKLEKLKKEATADGSLGGCTSFEALSGFVWRARTQALRMQPHQQTKLLFAVDGRRRLEPPLPKGYFGNGIALTYSLCAAGELVDEPLSFAVGLVQKAVRMITDGYIRSAIDFFESTRARPSLTATLLITTWSRLSFNSTNFGWGKPLHSGPVTLPEKEVSLFLSHGKETKTINVLMGLPTAAMETFQELMEL</sequence>
<dbReference type="Pfam" id="PF02458">
    <property type="entry name" value="Transferase"/>
    <property type="match status" value="1"/>
</dbReference>
<dbReference type="InterPro" id="IPR023213">
    <property type="entry name" value="CAT-like_dom_sf"/>
</dbReference>
<evidence type="ECO:0000256" key="3">
    <source>
        <dbReference type="ARBA" id="ARBA00023315"/>
    </source>
</evidence>
<dbReference type="Proteomes" id="UP000663760">
    <property type="component" value="Chromosome 5"/>
</dbReference>
<dbReference type="OrthoDB" id="671439at2759"/>
<dbReference type="FunFam" id="3.30.559.10:FF:000015">
    <property type="entry name" value="Spermidine hydroxycinnamoyl transferase"/>
    <property type="match status" value="1"/>
</dbReference>
<evidence type="ECO:0000313" key="5">
    <source>
        <dbReference type="Proteomes" id="UP000663760"/>
    </source>
</evidence>